<comment type="caution">
    <text evidence="2">The sequence shown here is derived from an EMBL/GenBank/DDBJ whole genome shotgun (WGS) entry which is preliminary data.</text>
</comment>
<organism evidence="2 3">
    <name type="scientific">Tritrichomonas musculus</name>
    <dbReference type="NCBI Taxonomy" id="1915356"/>
    <lineage>
        <taxon>Eukaryota</taxon>
        <taxon>Metamonada</taxon>
        <taxon>Parabasalia</taxon>
        <taxon>Tritrichomonadida</taxon>
        <taxon>Tritrichomonadidae</taxon>
        <taxon>Tritrichomonas</taxon>
    </lineage>
</organism>
<feature type="coiled-coil region" evidence="1">
    <location>
        <begin position="206"/>
        <end position="233"/>
    </location>
</feature>
<reference evidence="2 3" key="1">
    <citation type="submission" date="2024-04" db="EMBL/GenBank/DDBJ databases">
        <title>Tritrichomonas musculus Genome.</title>
        <authorList>
            <person name="Alves-Ferreira E."/>
            <person name="Grigg M."/>
            <person name="Lorenzi H."/>
            <person name="Galac M."/>
        </authorList>
    </citation>
    <scope>NUCLEOTIDE SEQUENCE [LARGE SCALE GENOMIC DNA]</scope>
    <source>
        <strain evidence="2 3">EAF2021</strain>
    </source>
</reference>
<dbReference type="InterPro" id="IPR026205">
    <property type="entry name" value="PIBF1"/>
</dbReference>
<keyword evidence="1" id="KW-0175">Coiled coil</keyword>
<feature type="coiled-coil region" evidence="1">
    <location>
        <begin position="467"/>
        <end position="539"/>
    </location>
</feature>
<feature type="coiled-coil region" evidence="1">
    <location>
        <begin position="400"/>
        <end position="441"/>
    </location>
</feature>
<proteinExistence type="predicted"/>
<feature type="coiled-coil region" evidence="1">
    <location>
        <begin position="285"/>
        <end position="319"/>
    </location>
</feature>
<evidence type="ECO:0000256" key="1">
    <source>
        <dbReference type="SAM" id="Coils"/>
    </source>
</evidence>
<evidence type="ECO:0000313" key="2">
    <source>
        <dbReference type="EMBL" id="KAK8852366.1"/>
    </source>
</evidence>
<protein>
    <submittedName>
        <fullName evidence="2">Progesterone-induced-blocking factor 1</fullName>
    </submittedName>
</protein>
<feature type="coiled-coil region" evidence="1">
    <location>
        <begin position="564"/>
        <end position="668"/>
    </location>
</feature>
<evidence type="ECO:0000313" key="3">
    <source>
        <dbReference type="Proteomes" id="UP001470230"/>
    </source>
</evidence>
<gene>
    <name evidence="2" type="ORF">M9Y10_017340</name>
</gene>
<dbReference type="PANTHER" id="PTHR18950">
    <property type="entry name" value="PROGESTERONE-INDUCED BLOCKING FACTOR 1"/>
    <property type="match status" value="1"/>
</dbReference>
<dbReference type="PANTHER" id="PTHR18950:SF0">
    <property type="entry name" value="PROGESTERONE IMMUNOMODULATORY BINDING FACTOR 1"/>
    <property type="match status" value="1"/>
</dbReference>
<dbReference type="EMBL" id="JAPFFF010000023">
    <property type="protein sequence ID" value="KAK8852366.1"/>
    <property type="molecule type" value="Genomic_DNA"/>
</dbReference>
<accession>A0ABR2HTF2</accession>
<feature type="coiled-coil region" evidence="1">
    <location>
        <begin position="86"/>
        <end position="153"/>
    </location>
</feature>
<keyword evidence="3" id="KW-1185">Reference proteome</keyword>
<name>A0ABR2HTF2_9EUKA</name>
<sequence length="699" mass="81056">MEDSDSSEVLKDMVQQLGLSQFSASLIDLEPISDGSGSIFVSSDDYVNPSRTKYNGDLSQSKYSMNSMKSLESQIMQRDLVIDSIRQQHRQQLDALHDKLRETDNAINLIKQKFEEKINSMNTKFLEEKAQIESKYEAEIKRLKDLNRSHRQNLAFKKLPELTIAEYESLSTKPQTDLTLPQFLSVQLYEYNRDSKDKFAQMNTSNSELASTNERLQSQLNNAKTELLSERELRISLESRLAATSKKIPPKPEKYEPPDLHEKLLQAENDRAELRGAYQVALARLNESNDQRMSLTSANKELEQKLLHMKTENTSLTAQIKALHTLTTRQEAMLSQQYSDIAELKRSRDEFFNRFVQTSESRRSEIGNLLNSEVAKIQERSRNDVEFIRGVSEKMRERELKVLSDSHESLVLENKELRQEIRRAEEERSKLQAEYQTLQLAHEAELTRISSDLRIKSYELEHIKVVHEELKSANEDVTDDRDALSAKFQLMKEEVVRLEHEVKQRDAQIRTLSEKVMMYEKLENELDTAIETIDMNNNKNGQNGAGLFGPFAVPSDANRRVKQSVMLAKRVMQLTNEKNQLEAEREMLKTELQRAQDELNDSNKRLEMAGKPQQVFVELIKSKEDEINKLKSKIQSLNEMNQELIRRQESLEQNVKIVSRKNSEIEEVKRFTGCFMCNQDDEPTHDFADPSPFIITRHD</sequence>
<dbReference type="Proteomes" id="UP001470230">
    <property type="component" value="Unassembled WGS sequence"/>
</dbReference>